<gene>
    <name evidence="1" type="ORF">J1TS3_42610</name>
</gene>
<name>A0ABQ4KBN7_9BACI</name>
<sequence length="184" mass="21636">MKSNIKNNMKEAAKILEGMKNYDSEQFSLQLLMMVRELNYFYSRLVPQQGNDVSRTFYNIKPRSKRPGEGQVAYFNLRRGYPKELYDGHWCYVLKDFKTKYLIVPLTSVKKDDPIKEYEIEVKIDRFINNLSSRLQLTDMRFIDAQRINEKNNVYNVASDKEEIANQIITKLGLQSESKVVSLT</sequence>
<dbReference type="InterPro" id="IPR011067">
    <property type="entry name" value="Plasmid_toxin/cell-grow_inhib"/>
</dbReference>
<dbReference type="Proteomes" id="UP000680279">
    <property type="component" value="Unassembled WGS sequence"/>
</dbReference>
<protein>
    <submittedName>
        <fullName evidence="1">Uncharacterized protein</fullName>
    </submittedName>
</protein>
<accession>A0ABQ4KBN7</accession>
<dbReference type="EMBL" id="BOQT01000026">
    <property type="protein sequence ID" value="GIN23127.1"/>
    <property type="molecule type" value="Genomic_DNA"/>
</dbReference>
<evidence type="ECO:0000313" key="2">
    <source>
        <dbReference type="Proteomes" id="UP000680279"/>
    </source>
</evidence>
<evidence type="ECO:0000313" key="1">
    <source>
        <dbReference type="EMBL" id="GIN23127.1"/>
    </source>
</evidence>
<comment type="caution">
    <text evidence="1">The sequence shown here is derived from an EMBL/GenBank/DDBJ whole genome shotgun (WGS) entry which is preliminary data.</text>
</comment>
<dbReference type="Gene3D" id="2.30.30.110">
    <property type="match status" value="1"/>
</dbReference>
<proteinExistence type="predicted"/>
<keyword evidence="2" id="KW-1185">Reference proteome</keyword>
<dbReference type="RefSeq" id="WP_212963893.1">
    <property type="nucleotide sequence ID" value="NZ_BOQT01000026.1"/>
</dbReference>
<organism evidence="1 2">
    <name type="scientific">Siminovitchia fordii</name>
    <dbReference type="NCBI Taxonomy" id="254759"/>
    <lineage>
        <taxon>Bacteria</taxon>
        <taxon>Bacillati</taxon>
        <taxon>Bacillota</taxon>
        <taxon>Bacilli</taxon>
        <taxon>Bacillales</taxon>
        <taxon>Bacillaceae</taxon>
        <taxon>Siminovitchia</taxon>
    </lineage>
</organism>
<reference evidence="1 2" key="1">
    <citation type="submission" date="2021-03" db="EMBL/GenBank/DDBJ databases">
        <title>Antimicrobial resistance genes in bacteria isolated from Japanese honey, and their potential for conferring macrolide and lincosamide resistance in the American foulbrood pathogen Paenibacillus larvae.</title>
        <authorList>
            <person name="Okamoto M."/>
            <person name="Kumagai M."/>
            <person name="Kanamori H."/>
            <person name="Takamatsu D."/>
        </authorList>
    </citation>
    <scope>NUCLEOTIDE SEQUENCE [LARGE SCALE GENOMIC DNA]</scope>
    <source>
        <strain evidence="1 2">J1TS3</strain>
    </source>
</reference>